<keyword evidence="1" id="KW-0645">Protease</keyword>
<dbReference type="GO" id="GO:0008237">
    <property type="term" value="F:metallopeptidase activity"/>
    <property type="evidence" value="ECO:0007669"/>
    <property type="project" value="UniProtKB-KW"/>
</dbReference>
<evidence type="ECO:0000256" key="4">
    <source>
        <dbReference type="ARBA" id="ARBA00022833"/>
    </source>
</evidence>
<keyword evidence="5" id="KW-0482">Metalloprotease</keyword>
<keyword evidence="4" id="KW-0862">Zinc</keyword>
<dbReference type="CDD" id="cd08071">
    <property type="entry name" value="MPN_DUF2466"/>
    <property type="match status" value="1"/>
</dbReference>
<accession>A0A9D9HTY9</accession>
<evidence type="ECO:0000259" key="6">
    <source>
        <dbReference type="PROSITE" id="PS50249"/>
    </source>
</evidence>
<dbReference type="InterPro" id="IPR020891">
    <property type="entry name" value="UPF0758_CS"/>
</dbReference>
<protein>
    <submittedName>
        <fullName evidence="7">JAB domain-containing protein</fullName>
    </submittedName>
</protein>
<dbReference type="Pfam" id="PF04002">
    <property type="entry name" value="RadC"/>
    <property type="match status" value="1"/>
</dbReference>
<dbReference type="GO" id="GO:0006508">
    <property type="term" value="P:proteolysis"/>
    <property type="evidence" value="ECO:0007669"/>
    <property type="project" value="UniProtKB-KW"/>
</dbReference>
<dbReference type="PANTHER" id="PTHR30471">
    <property type="entry name" value="DNA REPAIR PROTEIN RADC"/>
    <property type="match status" value="1"/>
</dbReference>
<keyword evidence="3" id="KW-0378">Hydrolase</keyword>
<comment type="caution">
    <text evidence="7">The sequence shown here is derived from an EMBL/GenBank/DDBJ whole genome shotgun (WGS) entry which is preliminary data.</text>
</comment>
<evidence type="ECO:0000313" key="7">
    <source>
        <dbReference type="EMBL" id="MBO8460162.1"/>
    </source>
</evidence>
<dbReference type="InterPro" id="IPR025657">
    <property type="entry name" value="RadC_JAB"/>
</dbReference>
<name>A0A9D9HTY9_9BACT</name>
<reference evidence="7" key="1">
    <citation type="submission" date="2020-10" db="EMBL/GenBank/DDBJ databases">
        <authorList>
            <person name="Gilroy R."/>
        </authorList>
    </citation>
    <scope>NUCLEOTIDE SEQUENCE</scope>
    <source>
        <strain evidence="7">G3-3990</strain>
    </source>
</reference>
<keyword evidence="2" id="KW-0479">Metal-binding</keyword>
<dbReference type="PROSITE" id="PS01302">
    <property type="entry name" value="UPF0758"/>
    <property type="match status" value="1"/>
</dbReference>
<evidence type="ECO:0000256" key="5">
    <source>
        <dbReference type="ARBA" id="ARBA00023049"/>
    </source>
</evidence>
<reference evidence="7" key="2">
    <citation type="journal article" date="2021" name="PeerJ">
        <title>Extensive microbial diversity within the chicken gut microbiome revealed by metagenomics and culture.</title>
        <authorList>
            <person name="Gilroy R."/>
            <person name="Ravi A."/>
            <person name="Getino M."/>
            <person name="Pursley I."/>
            <person name="Horton D.L."/>
            <person name="Alikhan N.F."/>
            <person name="Baker D."/>
            <person name="Gharbi K."/>
            <person name="Hall N."/>
            <person name="Watson M."/>
            <person name="Adriaenssens E.M."/>
            <person name="Foster-Nyarko E."/>
            <person name="Jarju S."/>
            <person name="Secka A."/>
            <person name="Antonio M."/>
            <person name="Oren A."/>
            <person name="Chaudhuri R.R."/>
            <person name="La Ragione R."/>
            <person name="Hildebrand F."/>
            <person name="Pallen M.J."/>
        </authorList>
    </citation>
    <scope>NUCLEOTIDE SEQUENCE</scope>
    <source>
        <strain evidence="7">G3-3990</strain>
    </source>
</reference>
<dbReference type="InterPro" id="IPR037518">
    <property type="entry name" value="MPN"/>
</dbReference>
<gene>
    <name evidence="7" type="ORF">IAA73_07520</name>
</gene>
<sequence>MKKKAVEYSLKAEKRDFPICKVRMAQDVVDFARKFYHEDIAIYESSFIVLMNRANNVIGYAKISQGGICSTIVDIRLVAKYAIDSLASGVILVHNHPSGELKPSTQDIQLASRLKEGLKLLDVTFLDSIIITEVGYKSMNDEGLI</sequence>
<organism evidence="7 8">
    <name type="scientific">Candidatus Gallipaludibacter merdavium</name>
    <dbReference type="NCBI Taxonomy" id="2840839"/>
    <lineage>
        <taxon>Bacteria</taxon>
        <taxon>Pseudomonadati</taxon>
        <taxon>Bacteroidota</taxon>
        <taxon>Bacteroidia</taxon>
        <taxon>Bacteroidales</taxon>
        <taxon>Candidatus Gallipaludibacter</taxon>
    </lineage>
</organism>
<evidence type="ECO:0000256" key="2">
    <source>
        <dbReference type="ARBA" id="ARBA00022723"/>
    </source>
</evidence>
<dbReference type="InterPro" id="IPR001405">
    <property type="entry name" value="UPF0758"/>
</dbReference>
<dbReference type="EMBL" id="JADIMG010000072">
    <property type="protein sequence ID" value="MBO8460162.1"/>
    <property type="molecule type" value="Genomic_DNA"/>
</dbReference>
<dbReference type="Gene3D" id="3.40.140.10">
    <property type="entry name" value="Cytidine Deaminase, domain 2"/>
    <property type="match status" value="1"/>
</dbReference>
<proteinExistence type="predicted"/>
<dbReference type="PANTHER" id="PTHR30471:SF3">
    <property type="entry name" value="UPF0758 PROTEIN YEES-RELATED"/>
    <property type="match status" value="1"/>
</dbReference>
<feature type="domain" description="MPN" evidence="6">
    <location>
        <begin position="22"/>
        <end position="145"/>
    </location>
</feature>
<evidence type="ECO:0000256" key="3">
    <source>
        <dbReference type="ARBA" id="ARBA00022801"/>
    </source>
</evidence>
<evidence type="ECO:0000256" key="1">
    <source>
        <dbReference type="ARBA" id="ARBA00022670"/>
    </source>
</evidence>
<dbReference type="Proteomes" id="UP000823641">
    <property type="component" value="Unassembled WGS sequence"/>
</dbReference>
<dbReference type="AlphaFoldDB" id="A0A9D9HTY9"/>
<dbReference type="PROSITE" id="PS50249">
    <property type="entry name" value="MPN"/>
    <property type="match status" value="1"/>
</dbReference>
<evidence type="ECO:0000313" key="8">
    <source>
        <dbReference type="Proteomes" id="UP000823641"/>
    </source>
</evidence>
<dbReference type="GO" id="GO:0046872">
    <property type="term" value="F:metal ion binding"/>
    <property type="evidence" value="ECO:0007669"/>
    <property type="project" value="UniProtKB-KW"/>
</dbReference>